<accession>A0ABS6BG82</accession>
<keyword evidence="1" id="KW-0808">Transferase</keyword>
<evidence type="ECO:0000313" key="2">
    <source>
        <dbReference type="EMBL" id="MBU3077179.1"/>
    </source>
</evidence>
<name>A0ABS6BG82_9SPHN</name>
<dbReference type="Pfam" id="PF13489">
    <property type="entry name" value="Methyltransf_23"/>
    <property type="match status" value="1"/>
</dbReference>
<keyword evidence="3" id="KW-1185">Reference proteome</keyword>
<dbReference type="CDD" id="cd02440">
    <property type="entry name" value="AdoMet_MTases"/>
    <property type="match status" value="1"/>
</dbReference>
<dbReference type="RefSeq" id="WP_216320953.1">
    <property type="nucleotide sequence ID" value="NZ_JAHKRT010000002.1"/>
</dbReference>
<sequence length="315" mass="34085">MNEGMAASEAREAPIDWPALARAPDPCLICGETAHEALYPPSYHGTIAGAAGYFLAHRAATAHGPIVRCGGCGFVFTSPRFSGADYDRIYGGIHAPDNLDEAFDAAKAARFRRLGDIVRRHLPEGGDFLDLGCGDGGFLRLFDDPRGRGFEVGLPGRRSAGRSEVITGDWASFATSPDCPRASLDYLTAFDVLEHLPRIDEDVALIRAVLKPGGLFFASVPNVESLVARAMGRRWNMLLLEHLWYFSPATLARFLARHGFEQIEVRSVPFDAPVAHIATRLAQTFGMKGTFGVGALSRMVLPAPAGIMLGVYRAR</sequence>
<dbReference type="Proteomes" id="UP000776276">
    <property type="component" value="Unassembled WGS sequence"/>
</dbReference>
<comment type="caution">
    <text evidence="2">The sequence shown here is derived from an EMBL/GenBank/DDBJ whole genome shotgun (WGS) entry which is preliminary data.</text>
</comment>
<dbReference type="GO" id="GO:0032259">
    <property type="term" value="P:methylation"/>
    <property type="evidence" value="ECO:0007669"/>
    <property type="project" value="UniProtKB-KW"/>
</dbReference>
<reference evidence="2 3" key="1">
    <citation type="submission" date="2021-06" db="EMBL/GenBank/DDBJ databases">
        <title>Sphingomonas sp. XMGL2, whole genome shotgun sequencing project.</title>
        <authorList>
            <person name="Zhao G."/>
            <person name="Shen L."/>
        </authorList>
    </citation>
    <scope>NUCLEOTIDE SEQUENCE [LARGE SCALE GENOMIC DNA]</scope>
    <source>
        <strain evidence="2 3">XMGL2</strain>
    </source>
</reference>
<evidence type="ECO:0000256" key="1">
    <source>
        <dbReference type="ARBA" id="ARBA00022679"/>
    </source>
</evidence>
<dbReference type="EMBL" id="JAHKRT010000002">
    <property type="protein sequence ID" value="MBU3077179.1"/>
    <property type="molecule type" value="Genomic_DNA"/>
</dbReference>
<dbReference type="PANTHER" id="PTHR43861:SF3">
    <property type="entry name" value="PUTATIVE (AFU_ORTHOLOGUE AFUA_2G14390)-RELATED"/>
    <property type="match status" value="1"/>
</dbReference>
<keyword evidence="2" id="KW-0489">Methyltransferase</keyword>
<evidence type="ECO:0000313" key="3">
    <source>
        <dbReference type="Proteomes" id="UP000776276"/>
    </source>
</evidence>
<organism evidence="2 3">
    <name type="scientific">Sphingomonas quercus</name>
    <dbReference type="NCBI Taxonomy" id="2842451"/>
    <lineage>
        <taxon>Bacteria</taxon>
        <taxon>Pseudomonadati</taxon>
        <taxon>Pseudomonadota</taxon>
        <taxon>Alphaproteobacteria</taxon>
        <taxon>Sphingomonadales</taxon>
        <taxon>Sphingomonadaceae</taxon>
        <taxon>Sphingomonas</taxon>
    </lineage>
</organism>
<dbReference type="PANTHER" id="PTHR43861">
    <property type="entry name" value="TRANS-ACONITATE 2-METHYLTRANSFERASE-RELATED"/>
    <property type="match status" value="1"/>
</dbReference>
<proteinExistence type="predicted"/>
<dbReference type="GO" id="GO:0008168">
    <property type="term" value="F:methyltransferase activity"/>
    <property type="evidence" value="ECO:0007669"/>
    <property type="project" value="UniProtKB-KW"/>
</dbReference>
<protein>
    <submittedName>
        <fullName evidence="2">Class I SAM-dependent methyltransferase</fullName>
    </submittedName>
</protein>
<gene>
    <name evidence="2" type="ORF">KOF26_04800</name>
</gene>